<dbReference type="OrthoDB" id="10629971at2759"/>
<evidence type="ECO:0000313" key="2">
    <source>
        <dbReference type="Proteomes" id="UP000192257"/>
    </source>
</evidence>
<name>A0A1X0NYY8_9TRYP</name>
<protein>
    <submittedName>
        <fullName evidence="1">Uncharacterized protein</fullName>
    </submittedName>
</protein>
<gene>
    <name evidence="1" type="ORF">TM35_000101700</name>
</gene>
<keyword evidence="2" id="KW-1185">Reference proteome</keyword>
<dbReference type="VEuPathDB" id="TriTrypDB:TM35_000101700"/>
<dbReference type="GeneID" id="39984441"/>
<comment type="caution">
    <text evidence="1">The sequence shown here is derived from an EMBL/GenBank/DDBJ whole genome shotgun (WGS) entry which is preliminary data.</text>
</comment>
<organism evidence="1 2">
    <name type="scientific">Trypanosoma theileri</name>
    <dbReference type="NCBI Taxonomy" id="67003"/>
    <lineage>
        <taxon>Eukaryota</taxon>
        <taxon>Discoba</taxon>
        <taxon>Euglenozoa</taxon>
        <taxon>Kinetoplastea</taxon>
        <taxon>Metakinetoplastina</taxon>
        <taxon>Trypanosomatida</taxon>
        <taxon>Trypanosomatidae</taxon>
        <taxon>Trypanosoma</taxon>
    </lineage>
</organism>
<reference evidence="1 2" key="1">
    <citation type="submission" date="2017-03" db="EMBL/GenBank/DDBJ databases">
        <title>An alternative strategy for trypanosome survival in the mammalian bloodstream revealed through genome and transcriptome analysis of the ubiquitous bovine parasite Trypanosoma (Megatrypanum) theileri.</title>
        <authorList>
            <person name="Kelly S."/>
            <person name="Ivens A."/>
            <person name="Mott A."/>
            <person name="O'Neill E."/>
            <person name="Emms D."/>
            <person name="Macleod O."/>
            <person name="Voorheis P."/>
            <person name="Matthews J."/>
            <person name="Matthews K."/>
            <person name="Carrington M."/>
        </authorList>
    </citation>
    <scope>NUCLEOTIDE SEQUENCE [LARGE SCALE GENOMIC DNA]</scope>
    <source>
        <strain evidence="1">Edinburgh</strain>
    </source>
</reference>
<dbReference type="AlphaFoldDB" id="A0A1X0NYY8"/>
<evidence type="ECO:0000313" key="1">
    <source>
        <dbReference type="EMBL" id="ORC89902.1"/>
    </source>
</evidence>
<dbReference type="RefSeq" id="XP_028883968.1">
    <property type="nucleotide sequence ID" value="XM_029024661.1"/>
</dbReference>
<sequence>MLRDFELERKKRVRMRKKKDETRQPVFVRNARGSLSGFALFYSVLKMCINLKFIFLGSGLGPCGSMEEHLTTDQRVAGSSPVTDVFWNFSIFFSWERIFFFFFRRPPLCRCRRPPFVFPPIPSGHRGEKYRAGLRFPPIWGPFFPSIRAEGPRGAGPDPPPPSRIRCLQTCRRHPF</sequence>
<dbReference type="EMBL" id="NBCO01000010">
    <property type="protein sequence ID" value="ORC89902.1"/>
    <property type="molecule type" value="Genomic_DNA"/>
</dbReference>
<accession>A0A1X0NYY8</accession>
<proteinExistence type="predicted"/>
<dbReference type="Proteomes" id="UP000192257">
    <property type="component" value="Unassembled WGS sequence"/>
</dbReference>